<dbReference type="Pfam" id="PF07452">
    <property type="entry name" value="CHRD"/>
    <property type="match status" value="1"/>
</dbReference>
<reference evidence="2 3" key="2">
    <citation type="journal article" date="2016" name="Int. J. Syst. Evol. Microbiol.">
        <title>Flavisolibacter tropicus sp. nov., isolated from tropical soil.</title>
        <authorList>
            <person name="Lee J.J."/>
            <person name="Kang M.S."/>
            <person name="Kim G.S."/>
            <person name="Lee C.S."/>
            <person name="Lim S."/>
            <person name="Lee J."/>
            <person name="Roh S.H."/>
            <person name="Kang H."/>
            <person name="Ha J.M."/>
            <person name="Bae S."/>
            <person name="Jung H.Y."/>
            <person name="Kim M.K."/>
        </authorList>
    </citation>
    <scope>NUCLEOTIDE SEQUENCE [LARGE SCALE GENOMIC DNA]</scope>
    <source>
        <strain evidence="2 3">LCS9</strain>
    </source>
</reference>
<dbReference type="AlphaFoldDB" id="A0A172U2F5"/>
<sequence>MDDTGTTYTISGNAAGSQMVPAVTGTGSGTITGTYNTGTNQLSYTSTWTGLTGGPTKAGFYMGASGQSGTMVGSAWTLGTNTTAAGTYTGNMILTDAQEADLLAGRWYYTLGTATNANGEVRGQIMAKR</sequence>
<dbReference type="InterPro" id="IPR010895">
    <property type="entry name" value="CHRD"/>
</dbReference>
<dbReference type="EMBL" id="CP011390">
    <property type="protein sequence ID" value="ANE53529.1"/>
    <property type="molecule type" value="Genomic_DNA"/>
</dbReference>
<dbReference type="PATRIC" id="fig|1492898.3.peg.3398"/>
<reference evidence="3" key="1">
    <citation type="submission" date="2015-01" db="EMBL/GenBank/DDBJ databases">
        <title>Flavisolibacter sp./LCS9/ whole genome sequencing.</title>
        <authorList>
            <person name="Kim M.K."/>
            <person name="Srinivasan S."/>
            <person name="Lee J.-J."/>
        </authorList>
    </citation>
    <scope>NUCLEOTIDE SEQUENCE [LARGE SCALE GENOMIC DNA]</scope>
    <source>
        <strain evidence="3">LCS9</strain>
    </source>
</reference>
<name>A0A172U2F5_9BACT</name>
<evidence type="ECO:0000313" key="3">
    <source>
        <dbReference type="Proteomes" id="UP000077177"/>
    </source>
</evidence>
<protein>
    <recommendedName>
        <fullName evidence="1">CHRD domain-containing protein</fullName>
    </recommendedName>
</protein>
<evidence type="ECO:0000259" key="1">
    <source>
        <dbReference type="SMART" id="SM00754"/>
    </source>
</evidence>
<dbReference type="STRING" id="1492898.SY85_15650"/>
<feature type="domain" description="CHRD" evidence="1">
    <location>
        <begin position="6"/>
        <end position="127"/>
    </location>
</feature>
<gene>
    <name evidence="2" type="ORF">SY85_15650</name>
</gene>
<accession>A0A172U2F5</accession>
<keyword evidence="3" id="KW-1185">Reference proteome</keyword>
<dbReference type="KEGG" id="fla:SY85_15650"/>
<evidence type="ECO:0000313" key="2">
    <source>
        <dbReference type="EMBL" id="ANE53529.1"/>
    </source>
</evidence>
<dbReference type="Proteomes" id="UP000077177">
    <property type="component" value="Chromosome"/>
</dbReference>
<proteinExistence type="predicted"/>
<dbReference type="SMART" id="SM00754">
    <property type="entry name" value="CHRD"/>
    <property type="match status" value="1"/>
</dbReference>
<organism evidence="2 3">
    <name type="scientific">Flavisolibacter tropicus</name>
    <dbReference type="NCBI Taxonomy" id="1492898"/>
    <lineage>
        <taxon>Bacteria</taxon>
        <taxon>Pseudomonadati</taxon>
        <taxon>Bacteroidota</taxon>
        <taxon>Chitinophagia</taxon>
        <taxon>Chitinophagales</taxon>
        <taxon>Chitinophagaceae</taxon>
        <taxon>Flavisolibacter</taxon>
    </lineage>
</organism>